<dbReference type="Proteomes" id="UP000095281">
    <property type="component" value="Unplaced"/>
</dbReference>
<keyword evidence="3" id="KW-0407">Ion channel</keyword>
<dbReference type="Pfam" id="PF02931">
    <property type="entry name" value="Neur_chan_LBD"/>
    <property type="match status" value="1"/>
</dbReference>
<evidence type="ECO:0000256" key="3">
    <source>
        <dbReference type="RuleBase" id="RU000687"/>
    </source>
</evidence>
<dbReference type="GO" id="GO:0004888">
    <property type="term" value="F:transmembrane signaling receptor activity"/>
    <property type="evidence" value="ECO:0007669"/>
    <property type="project" value="InterPro"/>
</dbReference>
<dbReference type="PRINTS" id="PR00252">
    <property type="entry name" value="NRIONCHANNEL"/>
</dbReference>
<organism evidence="5 6">
    <name type="scientific">Meloidogyne hapla</name>
    <name type="common">Root-knot nematode worm</name>
    <dbReference type="NCBI Taxonomy" id="6305"/>
    <lineage>
        <taxon>Eukaryota</taxon>
        <taxon>Metazoa</taxon>
        <taxon>Ecdysozoa</taxon>
        <taxon>Nematoda</taxon>
        <taxon>Chromadorea</taxon>
        <taxon>Rhabditida</taxon>
        <taxon>Tylenchina</taxon>
        <taxon>Tylenchomorpha</taxon>
        <taxon>Tylenchoidea</taxon>
        <taxon>Meloidogynidae</taxon>
        <taxon>Meloidogyninae</taxon>
        <taxon>Meloidogyne</taxon>
    </lineage>
</organism>
<dbReference type="WBParaSite" id="MhA1_Contig1285.frz3.fgene1">
    <property type="protein sequence ID" value="MhA1_Contig1285.frz3.fgene1"/>
    <property type="gene ID" value="MhA1_Contig1285.frz3.fgene1"/>
</dbReference>
<dbReference type="SUPFAM" id="SSF63712">
    <property type="entry name" value="Nicotinic receptor ligand binding domain-like"/>
    <property type="match status" value="1"/>
</dbReference>
<keyword evidence="5" id="KW-1185">Reference proteome</keyword>
<dbReference type="GO" id="GO:0005230">
    <property type="term" value="F:extracellular ligand-gated monoatomic ion channel activity"/>
    <property type="evidence" value="ECO:0007669"/>
    <property type="project" value="InterPro"/>
</dbReference>
<dbReference type="OMA" id="DRRDQGQ"/>
<keyword evidence="2" id="KW-0472">Membrane</keyword>
<sequence length="131" mass="15593">EYVVQFRFQQQWLDERLAFKMSEAADLQQINLARDQPIWIPDSFFQNERSGHYHMLDQENRFVQVDIDGRVTYNRRLTLTLACNMNLLRYPMDVQLCLIDFASYAYTQNDIIYHWDKVGIEISETANGAFT</sequence>
<keyword evidence="3" id="KW-0813">Transport</keyword>
<dbReference type="PROSITE" id="PS00236">
    <property type="entry name" value="NEUROTR_ION_CHANNEL"/>
    <property type="match status" value="1"/>
</dbReference>
<keyword evidence="3" id="KW-0406">Ion transport</keyword>
<comment type="similarity">
    <text evidence="3">Belongs to the ligand-gated ion channel (TC 1.A.9) family.</text>
</comment>
<dbReference type="InterPro" id="IPR006201">
    <property type="entry name" value="Neur_channel"/>
</dbReference>
<evidence type="ECO:0000313" key="6">
    <source>
        <dbReference type="WBParaSite" id="MhA1_Contig1285.frz3.fgene1"/>
    </source>
</evidence>
<proteinExistence type="inferred from homology"/>
<dbReference type="GO" id="GO:0016020">
    <property type="term" value="C:membrane"/>
    <property type="evidence" value="ECO:0007669"/>
    <property type="project" value="UniProtKB-SubCell"/>
</dbReference>
<evidence type="ECO:0000259" key="4">
    <source>
        <dbReference type="Pfam" id="PF02931"/>
    </source>
</evidence>
<dbReference type="PANTHER" id="PTHR18945">
    <property type="entry name" value="NEUROTRANSMITTER GATED ION CHANNEL"/>
    <property type="match status" value="1"/>
</dbReference>
<dbReference type="AlphaFoldDB" id="A0A1I8B2C2"/>
<comment type="subcellular location">
    <subcellularLocation>
        <location evidence="1">Membrane</location>
        <topology evidence="1">Multi-pass membrane protein</topology>
    </subcellularLocation>
</comment>
<reference evidence="6" key="1">
    <citation type="submission" date="2016-11" db="UniProtKB">
        <authorList>
            <consortium name="WormBaseParasite"/>
        </authorList>
    </citation>
    <scope>IDENTIFICATION</scope>
</reference>
<protein>
    <submittedName>
        <fullName evidence="6">Neur_chan_LBD domain-containing protein</fullName>
    </submittedName>
</protein>
<evidence type="ECO:0000256" key="2">
    <source>
        <dbReference type="ARBA" id="ARBA00023136"/>
    </source>
</evidence>
<feature type="domain" description="Neurotransmitter-gated ion-channel ligand-binding" evidence="4">
    <location>
        <begin position="3"/>
        <end position="118"/>
    </location>
</feature>
<evidence type="ECO:0000256" key="1">
    <source>
        <dbReference type="ARBA" id="ARBA00004141"/>
    </source>
</evidence>
<dbReference type="Gene3D" id="2.70.170.10">
    <property type="entry name" value="Neurotransmitter-gated ion-channel ligand-binding domain"/>
    <property type="match status" value="1"/>
</dbReference>
<name>A0A1I8B2C2_MELHA</name>
<accession>A0A1I8B2C2</accession>
<dbReference type="InterPro" id="IPR006202">
    <property type="entry name" value="Neur_chan_lig-bd"/>
</dbReference>
<evidence type="ECO:0000313" key="5">
    <source>
        <dbReference type="Proteomes" id="UP000095281"/>
    </source>
</evidence>
<dbReference type="InterPro" id="IPR036734">
    <property type="entry name" value="Neur_chan_lig-bd_sf"/>
</dbReference>
<dbReference type="InterPro" id="IPR018000">
    <property type="entry name" value="Neurotransmitter_ion_chnl_CS"/>
</dbReference>